<name>A0A445BWU4_ARAHY</name>
<feature type="region of interest" description="Disordered" evidence="1">
    <location>
        <begin position="160"/>
        <end position="194"/>
    </location>
</feature>
<evidence type="ECO:0000259" key="2">
    <source>
        <dbReference type="Pfam" id="PF03108"/>
    </source>
</evidence>
<comment type="caution">
    <text evidence="3">The sequence shown here is derived from an EMBL/GenBank/DDBJ whole genome shotgun (WGS) entry which is preliminary data.</text>
</comment>
<keyword evidence="4" id="KW-1185">Reference proteome</keyword>
<dbReference type="Proteomes" id="UP000289738">
    <property type="component" value="Chromosome A08"/>
</dbReference>
<feature type="compositionally biased region" description="Pro residues" evidence="1">
    <location>
        <begin position="352"/>
        <end position="361"/>
    </location>
</feature>
<accession>A0A445BWU4</accession>
<evidence type="ECO:0000313" key="3">
    <source>
        <dbReference type="EMBL" id="RYR43026.1"/>
    </source>
</evidence>
<evidence type="ECO:0000256" key="1">
    <source>
        <dbReference type="SAM" id="MobiDB-lite"/>
    </source>
</evidence>
<sequence>MGGPVETDMGGPVEDELGGPAVVNEKSDSDDYNYEYTSEECHTPDSSEDERTMHELDCNEENEYGEVRFELGMQFSSMEIFKKALKDIFVWDGRDCMYIKNEKERIRARYAEENCPWLIYVARNSKTMAFEIKTFHNKHTYGRDYGSNLADRAWVTDKLEKRPSKATTPKIVRPAGRPKKRRTESGAPPPPLVIGDKVRRTFQVTCSKCRKKMHYYKTCKGAPAKPDWQPKKKKAKAASKALVVMTENLAPVPPPIGNMAGIDGGVNNIHVEEPEPIHLDPLDTARKNKKKMPKRPHVEPDEINISQNAPTAEVPGIDQTTPINQATTQKSKAQPYYAAPKFRPKQSVRRLPGPPVQPNEPPHNIQAQPEGQGLERTSHAISNETLAAASTVTHQDYSSSSNSRNEASTKKTVK</sequence>
<evidence type="ECO:0000313" key="4">
    <source>
        <dbReference type="Proteomes" id="UP000289738"/>
    </source>
</evidence>
<feature type="region of interest" description="Disordered" evidence="1">
    <location>
        <begin position="1"/>
        <end position="52"/>
    </location>
</feature>
<dbReference type="InterPro" id="IPR004332">
    <property type="entry name" value="Transposase_MuDR"/>
</dbReference>
<dbReference type="AlphaFoldDB" id="A0A445BWU4"/>
<feature type="compositionally biased region" description="Basic and acidic residues" evidence="1">
    <location>
        <begin position="39"/>
        <end position="52"/>
    </location>
</feature>
<dbReference type="Pfam" id="PF03108">
    <property type="entry name" value="DBD_Tnp_Mut"/>
    <property type="match status" value="1"/>
</dbReference>
<protein>
    <recommendedName>
        <fullName evidence="2">Transposase MuDR plant domain-containing protein</fullName>
    </recommendedName>
</protein>
<proteinExistence type="predicted"/>
<feature type="compositionally biased region" description="Polar residues" evidence="1">
    <location>
        <begin position="379"/>
        <end position="397"/>
    </location>
</feature>
<feature type="region of interest" description="Disordered" evidence="1">
    <location>
        <begin position="287"/>
        <end position="414"/>
    </location>
</feature>
<dbReference type="EMBL" id="SDMP01000008">
    <property type="protein sequence ID" value="RYR43026.1"/>
    <property type="molecule type" value="Genomic_DNA"/>
</dbReference>
<gene>
    <name evidence="3" type="ORF">Ahy_A08g039451</name>
</gene>
<feature type="domain" description="Transposase MuDR plant" evidence="2">
    <location>
        <begin position="67"/>
        <end position="132"/>
    </location>
</feature>
<feature type="compositionally biased region" description="Polar residues" evidence="1">
    <location>
        <begin position="318"/>
        <end position="332"/>
    </location>
</feature>
<reference evidence="3 4" key="1">
    <citation type="submission" date="2019-01" db="EMBL/GenBank/DDBJ databases">
        <title>Sequencing of cultivated peanut Arachis hypogaea provides insights into genome evolution and oil improvement.</title>
        <authorList>
            <person name="Chen X."/>
        </authorList>
    </citation>
    <scope>NUCLEOTIDE SEQUENCE [LARGE SCALE GENOMIC DNA]</scope>
    <source>
        <strain evidence="4">cv. Fuhuasheng</strain>
        <tissue evidence="3">Leaves</tissue>
    </source>
</reference>
<organism evidence="3 4">
    <name type="scientific">Arachis hypogaea</name>
    <name type="common">Peanut</name>
    <dbReference type="NCBI Taxonomy" id="3818"/>
    <lineage>
        <taxon>Eukaryota</taxon>
        <taxon>Viridiplantae</taxon>
        <taxon>Streptophyta</taxon>
        <taxon>Embryophyta</taxon>
        <taxon>Tracheophyta</taxon>
        <taxon>Spermatophyta</taxon>
        <taxon>Magnoliopsida</taxon>
        <taxon>eudicotyledons</taxon>
        <taxon>Gunneridae</taxon>
        <taxon>Pentapetalae</taxon>
        <taxon>rosids</taxon>
        <taxon>fabids</taxon>
        <taxon>Fabales</taxon>
        <taxon>Fabaceae</taxon>
        <taxon>Papilionoideae</taxon>
        <taxon>50 kb inversion clade</taxon>
        <taxon>dalbergioids sensu lato</taxon>
        <taxon>Dalbergieae</taxon>
        <taxon>Pterocarpus clade</taxon>
        <taxon>Arachis</taxon>
    </lineage>
</organism>